<dbReference type="KEGG" id="stui:GCM10017668_16360"/>
<proteinExistence type="predicted"/>
<dbReference type="EMBL" id="AP023439">
    <property type="protein sequence ID" value="BCL19793.1"/>
    <property type="molecule type" value="Genomic_DNA"/>
</dbReference>
<protein>
    <submittedName>
        <fullName evidence="1">Uncharacterized protein</fullName>
    </submittedName>
</protein>
<dbReference type="AlphaFoldDB" id="A0A7G1N9L4"/>
<organism evidence="1 2">
    <name type="scientific">Streptomyces tuirus</name>
    <dbReference type="NCBI Taxonomy" id="68278"/>
    <lineage>
        <taxon>Bacteria</taxon>
        <taxon>Bacillati</taxon>
        <taxon>Actinomycetota</taxon>
        <taxon>Actinomycetes</taxon>
        <taxon>Kitasatosporales</taxon>
        <taxon>Streptomycetaceae</taxon>
        <taxon>Streptomyces</taxon>
    </lineage>
</organism>
<evidence type="ECO:0000313" key="2">
    <source>
        <dbReference type="Proteomes" id="UP000516373"/>
    </source>
</evidence>
<dbReference type="Proteomes" id="UP000516373">
    <property type="component" value="Chromosome"/>
</dbReference>
<name>A0A7G1N9L4_9ACTN</name>
<evidence type="ECO:0000313" key="1">
    <source>
        <dbReference type="EMBL" id="BCL19793.1"/>
    </source>
</evidence>
<accession>A0A7G1N9L4</accession>
<gene>
    <name evidence="1" type="ORF">GCM10017668_16360</name>
</gene>
<reference evidence="1 2" key="1">
    <citation type="journal article" date="2014" name="Int. J. Syst. Evol. Microbiol.">
        <title>Complete genome sequence of Corynebacterium casei LMG S-19264T (=DSM 44701T), isolated from a smear-ripened cheese.</title>
        <authorList>
            <consortium name="US DOE Joint Genome Institute (JGI-PGF)"/>
            <person name="Walter F."/>
            <person name="Albersmeier A."/>
            <person name="Kalinowski J."/>
            <person name="Ruckert C."/>
        </authorList>
    </citation>
    <scope>NUCLEOTIDE SEQUENCE [LARGE SCALE GENOMIC DNA]</scope>
    <source>
        <strain evidence="1 2">JCM 4255</strain>
    </source>
</reference>
<sequence>MYCARVTERYVGERVIDFRGERRAIGNGDFHGDAAGCAGGHGDGRAGAARALSLGEEVPVTWRVTAGPRSTVTTNRNGLVFPGELRLSARPRA</sequence>